<protein>
    <submittedName>
        <fullName evidence="4">37S ribosomal protein S16</fullName>
    </submittedName>
</protein>
<dbReference type="PROSITE" id="PS00732">
    <property type="entry name" value="RIBOSOMAL_S16"/>
    <property type="match status" value="1"/>
</dbReference>
<dbReference type="InterPro" id="IPR023803">
    <property type="entry name" value="Ribosomal_bS16_dom_sf"/>
</dbReference>
<evidence type="ECO:0000313" key="4">
    <source>
        <dbReference type="EMBL" id="QGN16082.1"/>
    </source>
</evidence>
<dbReference type="GO" id="GO:0005840">
    <property type="term" value="C:ribosome"/>
    <property type="evidence" value="ECO:0007669"/>
    <property type="project" value="UniProtKB-KW"/>
</dbReference>
<dbReference type="HAMAP" id="MF_00385">
    <property type="entry name" value="Ribosomal_bS16"/>
    <property type="match status" value="1"/>
</dbReference>
<dbReference type="Gene3D" id="3.30.1320.10">
    <property type="match status" value="1"/>
</dbReference>
<organism evidence="4 5">
    <name type="scientific">Kluyveromyces marxianus</name>
    <name type="common">Yeast</name>
    <name type="synonym">Candida kefyr</name>
    <dbReference type="NCBI Taxonomy" id="4911"/>
    <lineage>
        <taxon>Eukaryota</taxon>
        <taxon>Fungi</taxon>
        <taxon>Dikarya</taxon>
        <taxon>Ascomycota</taxon>
        <taxon>Saccharomycotina</taxon>
        <taxon>Saccharomycetes</taxon>
        <taxon>Saccharomycetales</taxon>
        <taxon>Saccharomycetaceae</taxon>
        <taxon>Kluyveromyces</taxon>
    </lineage>
</organism>
<proteinExistence type="inferred from homology"/>
<evidence type="ECO:0000256" key="1">
    <source>
        <dbReference type="ARBA" id="ARBA00006668"/>
    </source>
</evidence>
<keyword evidence="5" id="KW-1185">Reference proteome</keyword>
<reference evidence="4 5" key="1">
    <citation type="submission" date="2016-03" db="EMBL/GenBank/DDBJ databases">
        <title>How can Kluyveromyces marxianus grow so fast - potential evolutionary course in Saccharomyces Complex revealed by comparative genomics.</title>
        <authorList>
            <person name="Mo W."/>
            <person name="Lu W."/>
            <person name="Yang X."/>
            <person name="Qi J."/>
            <person name="Lv H."/>
        </authorList>
    </citation>
    <scope>NUCLEOTIDE SEQUENCE [LARGE SCALE GENOMIC DNA]</scope>
    <source>
        <strain evidence="4 5">FIM1</strain>
    </source>
</reference>
<gene>
    <name evidence="4" type="primary">MRPS16</name>
    <name evidence="4" type="ORF">FIM1_2782</name>
</gene>
<dbReference type="InterPro" id="IPR000307">
    <property type="entry name" value="Ribosomal_bS16"/>
</dbReference>
<dbReference type="InterPro" id="IPR020592">
    <property type="entry name" value="Ribosomal_bS16_CS"/>
</dbReference>
<dbReference type="PANTHER" id="PTHR12919">
    <property type="entry name" value="30S RIBOSOMAL PROTEIN S16"/>
    <property type="match status" value="1"/>
</dbReference>
<accession>A0ABX6EVL6</accession>
<evidence type="ECO:0000256" key="3">
    <source>
        <dbReference type="ARBA" id="ARBA00023274"/>
    </source>
</evidence>
<keyword evidence="2 4" id="KW-0689">Ribosomal protein</keyword>
<comment type="similarity">
    <text evidence="1">Belongs to the bacterial ribosomal protein bS16 family.</text>
</comment>
<evidence type="ECO:0000313" key="5">
    <source>
        <dbReference type="Proteomes" id="UP000422736"/>
    </source>
</evidence>
<keyword evidence="3" id="KW-0687">Ribonucleoprotein</keyword>
<dbReference type="NCBIfam" id="TIGR00002">
    <property type="entry name" value="S16"/>
    <property type="match status" value="1"/>
</dbReference>
<dbReference type="Proteomes" id="UP000422736">
    <property type="component" value="Chromosome 4"/>
</dbReference>
<dbReference type="EMBL" id="CP015057">
    <property type="protein sequence ID" value="QGN16082.1"/>
    <property type="molecule type" value="Genomic_DNA"/>
</dbReference>
<dbReference type="Pfam" id="PF00886">
    <property type="entry name" value="Ribosomal_S16"/>
    <property type="match status" value="1"/>
</dbReference>
<dbReference type="PANTHER" id="PTHR12919:SF20">
    <property type="entry name" value="SMALL RIBOSOMAL SUBUNIT PROTEIN BS16M"/>
    <property type="match status" value="1"/>
</dbReference>
<sequence length="120" mass="13591">MTKGLVRIRLARFGRRHTPIYNIVVTNKHKALNRKPIEVLGTYNPIPKPLTKKEVKQGVVPTKDVQLDFNRAKYWIGVGAQPSDTVTRLLKKAGILDANWGKTYTSSRAVVEPKKEVLEE</sequence>
<name>A0ABX6EVL6_KLUMA</name>
<evidence type="ECO:0000256" key="2">
    <source>
        <dbReference type="ARBA" id="ARBA00022980"/>
    </source>
</evidence>
<dbReference type="SUPFAM" id="SSF54565">
    <property type="entry name" value="Ribosomal protein S16"/>
    <property type="match status" value="1"/>
</dbReference>